<reference evidence="7" key="1">
    <citation type="journal article" date="2014" name="Int. J. Syst. Evol. Microbiol.">
        <title>Complete genome sequence of Corynebacterium casei LMG S-19264T (=DSM 44701T), isolated from a smear-ripened cheese.</title>
        <authorList>
            <consortium name="US DOE Joint Genome Institute (JGI-PGF)"/>
            <person name="Walter F."/>
            <person name="Albersmeier A."/>
            <person name="Kalinowski J."/>
            <person name="Ruckert C."/>
        </authorList>
    </citation>
    <scope>NUCLEOTIDE SEQUENCE</scope>
    <source>
        <strain evidence="7">CGMCC 1.15725</strain>
    </source>
</reference>
<comment type="caution">
    <text evidence="7">The sequence shown here is derived from an EMBL/GenBank/DDBJ whole genome shotgun (WGS) entry which is preliminary data.</text>
</comment>
<dbReference type="GO" id="GO:0005886">
    <property type="term" value="C:plasma membrane"/>
    <property type="evidence" value="ECO:0007669"/>
    <property type="project" value="TreeGrafter"/>
</dbReference>
<dbReference type="InterPro" id="IPR006214">
    <property type="entry name" value="Bax_inhibitor_1-related"/>
</dbReference>
<keyword evidence="3 6" id="KW-0812">Transmembrane</keyword>
<evidence type="ECO:0000256" key="6">
    <source>
        <dbReference type="RuleBase" id="RU004379"/>
    </source>
</evidence>
<proteinExistence type="inferred from homology"/>
<evidence type="ECO:0000256" key="2">
    <source>
        <dbReference type="ARBA" id="ARBA00010350"/>
    </source>
</evidence>
<organism evidence="7 8">
    <name type="scientific">Aliidongia dinghuensis</name>
    <dbReference type="NCBI Taxonomy" id="1867774"/>
    <lineage>
        <taxon>Bacteria</taxon>
        <taxon>Pseudomonadati</taxon>
        <taxon>Pseudomonadota</taxon>
        <taxon>Alphaproteobacteria</taxon>
        <taxon>Rhodospirillales</taxon>
        <taxon>Dongiaceae</taxon>
        <taxon>Aliidongia</taxon>
    </lineage>
</organism>
<accession>A0A8J3E6L2</accession>
<dbReference type="AlphaFoldDB" id="A0A8J3E6L2"/>
<evidence type="ECO:0000256" key="1">
    <source>
        <dbReference type="ARBA" id="ARBA00004141"/>
    </source>
</evidence>
<comment type="similarity">
    <text evidence="2 6">Belongs to the BI1 family.</text>
</comment>
<dbReference type="RefSeq" id="WP_189049219.1">
    <property type="nucleotide sequence ID" value="NZ_BMJQ01000011.1"/>
</dbReference>
<keyword evidence="5 6" id="KW-0472">Membrane</keyword>
<feature type="transmembrane region" description="Helical" evidence="6">
    <location>
        <begin position="174"/>
        <end position="193"/>
    </location>
</feature>
<comment type="subcellular location">
    <subcellularLocation>
        <location evidence="1">Membrane</location>
        <topology evidence="1">Multi-pass membrane protein</topology>
    </subcellularLocation>
</comment>
<feature type="transmembrane region" description="Helical" evidence="6">
    <location>
        <begin position="96"/>
        <end position="114"/>
    </location>
</feature>
<dbReference type="PANTHER" id="PTHR23291">
    <property type="entry name" value="BAX INHIBITOR-RELATED"/>
    <property type="match status" value="1"/>
</dbReference>
<dbReference type="PANTHER" id="PTHR23291:SF50">
    <property type="entry name" value="PROTEIN LIFEGUARD 4"/>
    <property type="match status" value="1"/>
</dbReference>
<keyword evidence="4 6" id="KW-1133">Transmembrane helix</keyword>
<evidence type="ECO:0000313" key="8">
    <source>
        <dbReference type="Proteomes" id="UP000646365"/>
    </source>
</evidence>
<keyword evidence="8" id="KW-1185">Reference proteome</keyword>
<evidence type="ECO:0000256" key="3">
    <source>
        <dbReference type="ARBA" id="ARBA00022692"/>
    </source>
</evidence>
<dbReference type="EMBL" id="BMJQ01000011">
    <property type="protein sequence ID" value="GGF30653.1"/>
    <property type="molecule type" value="Genomic_DNA"/>
</dbReference>
<sequence>MSYGSQDPWSVGRSAAAVGAEYDLGLRAFMLRVYNYMASGLALTGITAWLAAETGFYLQIAHTPLIYVVMFAPFILVMVLGFRIQKMSFGGAQATFWAYSALMGLSLAGIFLVFTHTSIALTFFITAATFLGMSLYGYTTKADLTKMGSFMMMGLIGIILASLVNMFFHSSGLQFVISVIGVIVFTGLTAWDTQRIKEQYDYVAGYDGQTVGKTAIMGALTLYLDFINLFMLLLQFFGQRRD</sequence>
<gene>
    <name evidence="7" type="ORF">GCM10011611_40960</name>
</gene>
<feature type="transmembrane region" description="Helical" evidence="6">
    <location>
        <begin position="64"/>
        <end position="84"/>
    </location>
</feature>
<feature type="transmembrane region" description="Helical" evidence="6">
    <location>
        <begin position="33"/>
        <end position="52"/>
    </location>
</feature>
<evidence type="ECO:0000256" key="4">
    <source>
        <dbReference type="ARBA" id="ARBA00022989"/>
    </source>
</evidence>
<reference evidence="7" key="2">
    <citation type="submission" date="2020-09" db="EMBL/GenBank/DDBJ databases">
        <authorList>
            <person name="Sun Q."/>
            <person name="Zhou Y."/>
        </authorList>
    </citation>
    <scope>NUCLEOTIDE SEQUENCE</scope>
    <source>
        <strain evidence="7">CGMCC 1.15725</strain>
    </source>
</reference>
<feature type="transmembrane region" description="Helical" evidence="6">
    <location>
        <begin position="120"/>
        <end position="138"/>
    </location>
</feature>
<dbReference type="CDD" id="cd10432">
    <property type="entry name" value="BI-1-like_bacterial"/>
    <property type="match status" value="1"/>
</dbReference>
<evidence type="ECO:0000256" key="5">
    <source>
        <dbReference type="ARBA" id="ARBA00023136"/>
    </source>
</evidence>
<name>A0A8J3E6L2_9PROT</name>
<evidence type="ECO:0000313" key="7">
    <source>
        <dbReference type="EMBL" id="GGF30653.1"/>
    </source>
</evidence>
<dbReference type="Proteomes" id="UP000646365">
    <property type="component" value="Unassembled WGS sequence"/>
</dbReference>
<feature type="transmembrane region" description="Helical" evidence="6">
    <location>
        <begin position="214"/>
        <end position="237"/>
    </location>
</feature>
<dbReference type="Pfam" id="PF01027">
    <property type="entry name" value="Bax1-I"/>
    <property type="match status" value="1"/>
</dbReference>
<protein>
    <submittedName>
        <fullName evidence="7">Membrane protein</fullName>
    </submittedName>
</protein>
<feature type="transmembrane region" description="Helical" evidence="6">
    <location>
        <begin position="150"/>
        <end position="168"/>
    </location>
</feature>